<dbReference type="AlphaFoldDB" id="A0A9Q0R0M9"/>
<organism evidence="1 2">
    <name type="scientific">Protea cynaroides</name>
    <dbReference type="NCBI Taxonomy" id="273540"/>
    <lineage>
        <taxon>Eukaryota</taxon>
        <taxon>Viridiplantae</taxon>
        <taxon>Streptophyta</taxon>
        <taxon>Embryophyta</taxon>
        <taxon>Tracheophyta</taxon>
        <taxon>Spermatophyta</taxon>
        <taxon>Magnoliopsida</taxon>
        <taxon>Proteales</taxon>
        <taxon>Proteaceae</taxon>
        <taxon>Protea</taxon>
    </lineage>
</organism>
<name>A0A9Q0R0M9_9MAGN</name>
<proteinExistence type="predicted"/>
<accession>A0A9Q0R0M9</accession>
<evidence type="ECO:0000313" key="2">
    <source>
        <dbReference type="Proteomes" id="UP001141806"/>
    </source>
</evidence>
<dbReference type="OrthoDB" id="1906820at2759"/>
<keyword evidence="2" id="KW-1185">Reference proteome</keyword>
<protein>
    <submittedName>
        <fullName evidence="1">Uncharacterized protein</fullName>
    </submittedName>
</protein>
<reference evidence="1" key="1">
    <citation type="journal article" date="2023" name="Plant J.">
        <title>The genome of the king protea, Protea cynaroides.</title>
        <authorList>
            <person name="Chang J."/>
            <person name="Duong T.A."/>
            <person name="Schoeman C."/>
            <person name="Ma X."/>
            <person name="Roodt D."/>
            <person name="Barker N."/>
            <person name="Li Z."/>
            <person name="Van de Peer Y."/>
            <person name="Mizrachi E."/>
        </authorList>
    </citation>
    <scope>NUCLEOTIDE SEQUENCE</scope>
    <source>
        <tissue evidence="1">Young leaves</tissue>
    </source>
</reference>
<dbReference type="Proteomes" id="UP001141806">
    <property type="component" value="Unassembled WGS sequence"/>
</dbReference>
<sequence>MIILVLLSHLKELPPSSLGNTEFYWQIYVNPTCRRCGLEESIHHILLRFPSAGATARNAFYFDSKVSTPLDVICRAERAYREHKDVVCPQSSDFSSQSMASRLSGSSWIPPPSGSFKLNVDAAFNGHKGTGGLGFVI</sequence>
<comment type="caution">
    <text evidence="1">The sequence shown here is derived from an EMBL/GenBank/DDBJ whole genome shotgun (WGS) entry which is preliminary data.</text>
</comment>
<gene>
    <name evidence="1" type="ORF">NE237_009452</name>
</gene>
<dbReference type="EMBL" id="JAMYWD010000002">
    <property type="protein sequence ID" value="KAJ4978672.1"/>
    <property type="molecule type" value="Genomic_DNA"/>
</dbReference>
<evidence type="ECO:0000313" key="1">
    <source>
        <dbReference type="EMBL" id="KAJ4978672.1"/>
    </source>
</evidence>